<dbReference type="InterPro" id="IPR000172">
    <property type="entry name" value="GMC_OxRdtase_N"/>
</dbReference>
<dbReference type="Pfam" id="PF00732">
    <property type="entry name" value="GMC_oxred_N"/>
    <property type="match status" value="1"/>
</dbReference>
<feature type="domain" description="Glucose-methanol-choline oxidoreductase N-terminal" evidence="7">
    <location>
        <begin position="257"/>
        <end position="271"/>
    </location>
</feature>
<dbReference type="GO" id="GO:0050660">
    <property type="term" value="F:flavin adenine dinucleotide binding"/>
    <property type="evidence" value="ECO:0007669"/>
    <property type="project" value="InterPro"/>
</dbReference>
<dbReference type="EMBL" id="JAAAWN010000015">
    <property type="protein sequence ID" value="NDV91933.1"/>
    <property type="molecule type" value="Genomic_DNA"/>
</dbReference>
<dbReference type="Gene3D" id="3.50.50.60">
    <property type="entry name" value="FAD/NAD(P)-binding domain"/>
    <property type="match status" value="1"/>
</dbReference>
<evidence type="ECO:0000256" key="3">
    <source>
        <dbReference type="ARBA" id="ARBA00022630"/>
    </source>
</evidence>
<gene>
    <name evidence="8" type="ORF">GTH32_12170</name>
</gene>
<feature type="domain" description="Glucose-methanol-choline oxidoreductase N-terminal" evidence="6">
    <location>
        <begin position="85"/>
        <end position="108"/>
    </location>
</feature>
<dbReference type="InterPro" id="IPR012132">
    <property type="entry name" value="GMC_OxRdtase"/>
</dbReference>
<dbReference type="SUPFAM" id="SSF54373">
    <property type="entry name" value="FAD-linked reductases, C-terminal domain"/>
    <property type="match status" value="1"/>
</dbReference>
<dbReference type="PANTHER" id="PTHR11552">
    <property type="entry name" value="GLUCOSE-METHANOL-CHOLINE GMC OXIDOREDUCTASE"/>
    <property type="match status" value="1"/>
</dbReference>
<evidence type="ECO:0000313" key="9">
    <source>
        <dbReference type="Proteomes" id="UP000470213"/>
    </source>
</evidence>
<dbReference type="PANTHER" id="PTHR11552:SF147">
    <property type="entry name" value="CHOLINE DEHYDROGENASE, MITOCHONDRIAL"/>
    <property type="match status" value="1"/>
</dbReference>
<keyword evidence="4 5" id="KW-0274">FAD</keyword>
<dbReference type="PIRSF" id="PIRSF000137">
    <property type="entry name" value="Alcohol_oxidase"/>
    <property type="match status" value="1"/>
</dbReference>
<dbReference type="NCBIfam" id="NF002550">
    <property type="entry name" value="PRK02106.1"/>
    <property type="match status" value="1"/>
</dbReference>
<evidence type="ECO:0000259" key="7">
    <source>
        <dbReference type="PROSITE" id="PS00624"/>
    </source>
</evidence>
<comment type="caution">
    <text evidence="8">The sequence shown here is derived from an EMBL/GenBank/DDBJ whole genome shotgun (WGS) entry which is preliminary data.</text>
</comment>
<comment type="cofactor">
    <cofactor evidence="1">
        <name>FAD</name>
        <dbReference type="ChEBI" id="CHEBI:57692"/>
    </cofactor>
</comment>
<protein>
    <submittedName>
        <fullName evidence="8">Choline dehydrogenase</fullName>
        <ecNumber evidence="8">1.1.99.1</ecNumber>
    </submittedName>
</protein>
<organism evidence="8 9">
    <name type="scientific">Alteromonas profundi</name>
    <dbReference type="NCBI Taxonomy" id="2696062"/>
    <lineage>
        <taxon>Bacteria</taxon>
        <taxon>Pseudomonadati</taxon>
        <taxon>Pseudomonadota</taxon>
        <taxon>Gammaproteobacteria</taxon>
        <taxon>Alteromonadales</taxon>
        <taxon>Alteromonadaceae</taxon>
        <taxon>Alteromonas/Salinimonas group</taxon>
        <taxon>Alteromonas</taxon>
    </lineage>
</organism>
<dbReference type="SUPFAM" id="SSF51905">
    <property type="entry name" value="FAD/NAD(P)-binding domain"/>
    <property type="match status" value="1"/>
</dbReference>
<name>A0A7X5LM94_9ALTE</name>
<comment type="similarity">
    <text evidence="2 5">Belongs to the GMC oxidoreductase family.</text>
</comment>
<reference evidence="8 9" key="1">
    <citation type="submission" date="2020-01" db="EMBL/GenBank/DDBJ databases">
        <authorList>
            <person name="Chen J."/>
            <person name="Zhu S."/>
            <person name="Yang J."/>
        </authorList>
    </citation>
    <scope>NUCLEOTIDE SEQUENCE [LARGE SCALE GENOMIC DNA]</scope>
    <source>
        <strain evidence="8 9">345S023</strain>
    </source>
</reference>
<dbReference type="Gene3D" id="3.30.560.10">
    <property type="entry name" value="Glucose Oxidase, domain 3"/>
    <property type="match status" value="1"/>
</dbReference>
<dbReference type="PROSITE" id="PS00623">
    <property type="entry name" value="GMC_OXRED_1"/>
    <property type="match status" value="1"/>
</dbReference>
<dbReference type="EC" id="1.1.99.1" evidence="8"/>
<dbReference type="GO" id="GO:0008812">
    <property type="term" value="F:choline dehydrogenase activity"/>
    <property type="evidence" value="ECO:0007669"/>
    <property type="project" value="UniProtKB-EC"/>
</dbReference>
<dbReference type="AlphaFoldDB" id="A0A7X5LM94"/>
<dbReference type="RefSeq" id="WP_163086105.1">
    <property type="nucleotide sequence ID" value="NZ_JAAAWN010000015.1"/>
</dbReference>
<proteinExistence type="inferred from homology"/>
<evidence type="ECO:0000313" key="8">
    <source>
        <dbReference type="EMBL" id="NDV91933.1"/>
    </source>
</evidence>
<evidence type="ECO:0000256" key="1">
    <source>
        <dbReference type="ARBA" id="ARBA00001974"/>
    </source>
</evidence>
<dbReference type="Proteomes" id="UP000470213">
    <property type="component" value="Unassembled WGS sequence"/>
</dbReference>
<evidence type="ECO:0000256" key="5">
    <source>
        <dbReference type="RuleBase" id="RU003968"/>
    </source>
</evidence>
<dbReference type="InterPro" id="IPR036188">
    <property type="entry name" value="FAD/NAD-bd_sf"/>
</dbReference>
<sequence length="547" mass="59730">MNESNPQFDYIIVGGGSAGAVLASRLSQDPALQVLLLEAGGKDRNPFIHIPFGLSVLTRFEAIGWGYHTAPQEALDDRELFWPRGKTLGGSSSVNAMCYIRGQKEDYDRWEAQGAQGWNFSEVLPYFKRSENYFAGENAYHGVDGPLHVSPLAHTSKLSDAFVASASFANYSVVEDFNCAEREGLGYYHVTQINGQRCSTAKGFLSHAIHRQNLTVLTKVAAEKVLIKQGRALGVQVREKGKVQRYFAKSEVILCGGAINSPQLLMLSGVGPRKHLEDMGIFVHQDLPGVGQNLQDHLDAIVQFTCKAKEGYAVAAGMLGKYIKAGVDYLFKRNGIFSSNIAEAGGFVRSSLAEHGPDIQFHFLPAILQDHGRRLAFGYGYGVHVCCLYPKSRGNIKLQSNHPADHPLIDPAYLTHPDDQKVMIEGIKIARKLLAAPNFDEFEGSELYPGEEAQSDEELLAFLQQRAETIYHPVGTCKMGLQSDPMAVVNNQLKVKGIAGLRVVDASVMPSLIGGNTNAPTIMIAERAVDFIKADHEGQAVPIASDD</sequence>
<accession>A0A7X5LM94</accession>
<keyword evidence="9" id="KW-1185">Reference proteome</keyword>
<keyword evidence="3 5" id="KW-0285">Flavoprotein</keyword>
<dbReference type="InterPro" id="IPR007867">
    <property type="entry name" value="GMC_OxRtase_C"/>
</dbReference>
<evidence type="ECO:0000256" key="4">
    <source>
        <dbReference type="ARBA" id="ARBA00022827"/>
    </source>
</evidence>
<dbReference type="Pfam" id="PF05199">
    <property type="entry name" value="GMC_oxred_C"/>
    <property type="match status" value="1"/>
</dbReference>
<keyword evidence="8" id="KW-0560">Oxidoreductase</keyword>
<dbReference type="PROSITE" id="PS00624">
    <property type="entry name" value="GMC_OXRED_2"/>
    <property type="match status" value="1"/>
</dbReference>
<evidence type="ECO:0000256" key="2">
    <source>
        <dbReference type="ARBA" id="ARBA00010790"/>
    </source>
</evidence>
<evidence type="ECO:0000259" key="6">
    <source>
        <dbReference type="PROSITE" id="PS00623"/>
    </source>
</evidence>